<name>A0A545UEH0_9GAMM</name>
<dbReference type="Pfam" id="PF13723">
    <property type="entry name" value="Ketoacyl-synt_2"/>
    <property type="match status" value="1"/>
</dbReference>
<evidence type="ECO:0000259" key="1">
    <source>
        <dbReference type="Pfam" id="PF13723"/>
    </source>
</evidence>
<dbReference type="OrthoDB" id="9798676at2"/>
<reference evidence="2 3" key="1">
    <citation type="submission" date="2019-07" db="EMBL/GenBank/DDBJ databases">
        <title>Draft genome for Aliikangiella sp. M105.</title>
        <authorList>
            <person name="Wang G."/>
        </authorList>
    </citation>
    <scope>NUCLEOTIDE SEQUENCE [LARGE SCALE GENOMIC DNA]</scope>
    <source>
        <strain evidence="2 3">M105</strain>
    </source>
</reference>
<feature type="domain" description="Beta-ketoacyl synthase-like N-terminal" evidence="1">
    <location>
        <begin position="25"/>
        <end position="246"/>
    </location>
</feature>
<accession>A0A545UEH0</accession>
<gene>
    <name evidence="2" type="ORF">FLL46_10840</name>
</gene>
<dbReference type="AlphaFoldDB" id="A0A545UEH0"/>
<comment type="caution">
    <text evidence="2">The sequence shown here is derived from an EMBL/GenBank/DDBJ whole genome shotgun (WGS) entry which is preliminary data.</text>
</comment>
<dbReference type="EMBL" id="VIKS01000006">
    <property type="protein sequence ID" value="TQV87867.1"/>
    <property type="molecule type" value="Genomic_DNA"/>
</dbReference>
<dbReference type="Proteomes" id="UP000315439">
    <property type="component" value="Unassembled WGS sequence"/>
</dbReference>
<organism evidence="2 3">
    <name type="scientific">Aliikangiella coralliicola</name>
    <dbReference type="NCBI Taxonomy" id="2592383"/>
    <lineage>
        <taxon>Bacteria</taxon>
        <taxon>Pseudomonadati</taxon>
        <taxon>Pseudomonadota</taxon>
        <taxon>Gammaproteobacteria</taxon>
        <taxon>Oceanospirillales</taxon>
        <taxon>Pleioneaceae</taxon>
        <taxon>Aliikangiella</taxon>
    </lineage>
</organism>
<protein>
    <submittedName>
        <fullName evidence="2">Beta-ketoacyl synthase chain length factor</fullName>
    </submittedName>
</protein>
<dbReference type="RefSeq" id="WP_142893528.1">
    <property type="nucleotide sequence ID" value="NZ_ML660163.1"/>
</dbReference>
<sequence length="248" mass="27598">MSKKINFSIESWSAWSSSKRLRSDWIDWACGNSFSTSSIPPDFSQIPAMKRRRMSSLSKMAVTTGINCLSESQSHPKCVFASRHGELTRTVKILESIANQEDISPTDFSLSVHNTSLGLFSILTQNKQPATTVAGGVDTFGYGLLESCVLMSRFPDSKVLFVYHDEPLPDKYSEFKFGPKESICIALLLSWNENVLSGANTNVSMSMKERATGSDEERDLGESFLKHYLSGAENSVVDGQSRQWVWGR</sequence>
<proteinExistence type="predicted"/>
<evidence type="ECO:0000313" key="2">
    <source>
        <dbReference type="EMBL" id="TQV87867.1"/>
    </source>
</evidence>
<dbReference type="InterPro" id="IPR014030">
    <property type="entry name" value="Ketoacyl_synth_N"/>
</dbReference>
<evidence type="ECO:0000313" key="3">
    <source>
        <dbReference type="Proteomes" id="UP000315439"/>
    </source>
</evidence>
<keyword evidence="3" id="KW-1185">Reference proteome</keyword>